<dbReference type="Proteomes" id="UP000095284">
    <property type="component" value="Unplaced"/>
</dbReference>
<organism evidence="2 4">
    <name type="scientific">Bursaphelenchus xylophilus</name>
    <name type="common">Pinewood nematode worm</name>
    <name type="synonym">Aphelenchoides xylophilus</name>
    <dbReference type="NCBI Taxonomy" id="6326"/>
    <lineage>
        <taxon>Eukaryota</taxon>
        <taxon>Metazoa</taxon>
        <taxon>Ecdysozoa</taxon>
        <taxon>Nematoda</taxon>
        <taxon>Chromadorea</taxon>
        <taxon>Rhabditida</taxon>
        <taxon>Tylenchina</taxon>
        <taxon>Tylenchomorpha</taxon>
        <taxon>Aphelenchoidea</taxon>
        <taxon>Aphelenchoididae</taxon>
        <taxon>Bursaphelenchus</taxon>
    </lineage>
</organism>
<dbReference type="Proteomes" id="UP000659654">
    <property type="component" value="Unassembled WGS sequence"/>
</dbReference>
<gene>
    <name evidence="1" type="ORF">BXYJ_LOCUS2006</name>
</gene>
<accession>A0A1I7RVC4</accession>
<sequence>MTTVSIQHHITSELRHVTFADQVNTESDAITLSSECSRYIVNTFLFCQQFQENRYGNKELVNLSPLEIALLSKKFFQTTCGIVRSQRARNYLKLFFTRPPTTTPIKKPPLSYLHHEDLIGWGSGNGRFYKISSSPNSSLVLLWYIRPKPQEIHIHIDFEHDISEKMHQMVLSIIAGAKRVNCSTEIGRAHLLQYDMIRVLQPCLREIVGGVDVMAGVPPLDLEELCVKGPGRMEYGTYMENHCIKRLILKDAYIGCNRNTKVNNKSKFFTNLRNLKVFGATYIHHGMIKVWADYGLNLDKFLVSLDAEMREDQLPEAMSIWFDLLTEYPNFSQKSHISADLITYQRNRTSLNSFCYQRFPRFLVENFGHPDELDCIEFMADFDGVLQRCFTVRFENSWISVATKIRVISM</sequence>
<name>A0A1I7RVC4_BURXY</name>
<dbReference type="EMBL" id="CAJFCV020000001">
    <property type="protein sequence ID" value="CAG9086671.1"/>
    <property type="molecule type" value="Genomic_DNA"/>
</dbReference>
<proteinExistence type="predicted"/>
<keyword evidence="3" id="KW-1185">Reference proteome</keyword>
<reference evidence="1" key="2">
    <citation type="submission" date="2020-09" db="EMBL/GenBank/DDBJ databases">
        <authorList>
            <person name="Kikuchi T."/>
        </authorList>
    </citation>
    <scope>NUCLEOTIDE SEQUENCE</scope>
    <source>
        <strain evidence="1">Ka4C1</strain>
    </source>
</reference>
<evidence type="ECO:0000313" key="2">
    <source>
        <dbReference type="Proteomes" id="UP000095284"/>
    </source>
</evidence>
<dbReference type="WBParaSite" id="BXY_0468500.1">
    <property type="protein sequence ID" value="BXY_0468500.1"/>
    <property type="gene ID" value="BXY_0468500"/>
</dbReference>
<dbReference type="EMBL" id="CAJFDI010000001">
    <property type="protein sequence ID" value="CAD5210593.1"/>
    <property type="molecule type" value="Genomic_DNA"/>
</dbReference>
<evidence type="ECO:0000313" key="3">
    <source>
        <dbReference type="Proteomes" id="UP000659654"/>
    </source>
</evidence>
<dbReference type="Proteomes" id="UP000582659">
    <property type="component" value="Unassembled WGS sequence"/>
</dbReference>
<evidence type="ECO:0000313" key="1">
    <source>
        <dbReference type="EMBL" id="CAD5210593.1"/>
    </source>
</evidence>
<reference evidence="4" key="1">
    <citation type="submission" date="2016-11" db="UniProtKB">
        <authorList>
            <consortium name="WormBaseParasite"/>
        </authorList>
    </citation>
    <scope>IDENTIFICATION</scope>
</reference>
<dbReference type="AlphaFoldDB" id="A0A1I7RVC4"/>
<evidence type="ECO:0000313" key="4">
    <source>
        <dbReference type="WBParaSite" id="BXY_0468500.1"/>
    </source>
</evidence>
<protein>
    <submittedName>
        <fullName evidence="1">(pine wood nematode) hypothetical protein</fullName>
    </submittedName>
</protein>